<dbReference type="GeneTree" id="ENSGT00940000172689"/>
<evidence type="ECO:0000313" key="2">
    <source>
        <dbReference type="Proteomes" id="UP000694425"/>
    </source>
</evidence>
<dbReference type="Ensembl" id="ENSNVIT00000021258.1">
    <property type="protein sequence ID" value="ENSNVIP00000018236.1"/>
    <property type="gene ID" value="ENSNVIG00000014271.1"/>
</dbReference>
<reference evidence="1" key="2">
    <citation type="submission" date="2025-09" db="UniProtKB">
        <authorList>
            <consortium name="Ensembl"/>
        </authorList>
    </citation>
    <scope>IDENTIFICATION</scope>
</reference>
<organism evidence="1 2">
    <name type="scientific">Neovison vison</name>
    <name type="common">American mink</name>
    <name type="synonym">Mustela vison</name>
    <dbReference type="NCBI Taxonomy" id="452646"/>
    <lineage>
        <taxon>Eukaryota</taxon>
        <taxon>Metazoa</taxon>
        <taxon>Chordata</taxon>
        <taxon>Craniata</taxon>
        <taxon>Vertebrata</taxon>
        <taxon>Euteleostomi</taxon>
        <taxon>Mammalia</taxon>
        <taxon>Eutheria</taxon>
        <taxon>Laurasiatheria</taxon>
        <taxon>Carnivora</taxon>
        <taxon>Caniformia</taxon>
        <taxon>Musteloidea</taxon>
        <taxon>Mustelidae</taxon>
        <taxon>Mustelinae</taxon>
        <taxon>Neogale</taxon>
    </lineage>
</organism>
<dbReference type="Proteomes" id="UP000694425">
    <property type="component" value="Unplaced"/>
</dbReference>
<reference evidence="1" key="1">
    <citation type="submission" date="2025-08" db="UniProtKB">
        <authorList>
            <consortium name="Ensembl"/>
        </authorList>
    </citation>
    <scope>IDENTIFICATION</scope>
</reference>
<proteinExistence type="predicted"/>
<sequence length="107" mass="12370">MWSLVTGSFLYHHVSKAYLGNMYVVAYDIPLYRSAVSLSYWHDPSIQHFIRLSKEKKASRINRGKIFCSSLWRQSAEKGISAEDKMSLSNSKSWDWDGDHLLEVKGK</sequence>
<keyword evidence="2" id="KW-1185">Reference proteome</keyword>
<accession>A0A8C7B5S8</accession>
<dbReference type="AlphaFoldDB" id="A0A8C7B5S8"/>
<evidence type="ECO:0000313" key="1">
    <source>
        <dbReference type="Ensembl" id="ENSNVIP00000018236.1"/>
    </source>
</evidence>
<protein>
    <submittedName>
        <fullName evidence="1">Uncharacterized protein</fullName>
    </submittedName>
</protein>
<name>A0A8C7B5S8_NEOVI</name>